<keyword evidence="2" id="KW-1185">Reference proteome</keyword>
<dbReference type="RefSeq" id="WP_266137292.1">
    <property type="nucleotide sequence ID" value="NZ_JANIDX010000001.1"/>
</dbReference>
<dbReference type="Proteomes" id="UP001165575">
    <property type="component" value="Unassembled WGS sequence"/>
</dbReference>
<sequence length="108" mass="11359">MPSLASLPNILSLLKRHLPRIAITGLALPLIVLPAYARAPLVNLGNATAAGEDASTAIFDNLSHNIFDISPLGSLYSLLSPFPSWSNHLTLLGAMGGCGPKWPKSALF</sequence>
<evidence type="ECO:0000313" key="2">
    <source>
        <dbReference type="Proteomes" id="UP001165575"/>
    </source>
</evidence>
<evidence type="ECO:0000313" key="1">
    <source>
        <dbReference type="EMBL" id="MCX5618991.1"/>
    </source>
</evidence>
<dbReference type="EMBL" id="JANIDX010000001">
    <property type="protein sequence ID" value="MCX5618991.1"/>
    <property type="molecule type" value="Genomic_DNA"/>
</dbReference>
<comment type="caution">
    <text evidence="1">The sequence shown here is derived from an EMBL/GenBank/DDBJ whole genome shotgun (WGS) entry which is preliminary data.</text>
</comment>
<proteinExistence type="predicted"/>
<organism evidence="1 2">
    <name type="scientific">Bombella pollinis</name>
    <dbReference type="NCBI Taxonomy" id="2967337"/>
    <lineage>
        <taxon>Bacteria</taxon>
        <taxon>Pseudomonadati</taxon>
        <taxon>Pseudomonadota</taxon>
        <taxon>Alphaproteobacteria</taxon>
        <taxon>Acetobacterales</taxon>
        <taxon>Acetobacteraceae</taxon>
        <taxon>Bombella</taxon>
    </lineage>
</organism>
<reference evidence="1 2" key="1">
    <citation type="submission" date="2022-07" db="EMBL/GenBank/DDBJ databases">
        <title>Bombella genomes.</title>
        <authorList>
            <person name="Harer L."/>
            <person name="Styblova S."/>
            <person name="Ehrmann M."/>
        </authorList>
    </citation>
    <scope>NUCLEOTIDE SEQUENCE [LARGE SCALE GENOMIC DNA]</scope>
    <source>
        <strain evidence="1 2">TMW 2.2556</strain>
    </source>
</reference>
<accession>A0ABT3WJ34</accession>
<protein>
    <submittedName>
        <fullName evidence="1">Uncharacterized protein</fullName>
    </submittedName>
</protein>
<name>A0ABT3WJ34_9PROT</name>
<gene>
    <name evidence="1" type="ORF">NQF89_00925</name>
</gene>